<comment type="caution">
    <text evidence="2">The sequence shown here is derived from an EMBL/GenBank/DDBJ whole genome shotgun (WGS) entry which is preliminary data.</text>
</comment>
<protein>
    <submittedName>
        <fullName evidence="2">Uncharacterized protein</fullName>
    </submittedName>
</protein>
<name>A0ABQ8EEB4_BRANA</name>
<feature type="non-terminal residue" evidence="2">
    <location>
        <position position="93"/>
    </location>
</feature>
<reference evidence="2 3" key="1">
    <citation type="submission" date="2021-05" db="EMBL/GenBank/DDBJ databases">
        <title>Genome Assembly of Synthetic Allotetraploid Brassica napus Reveals Homoeologous Exchanges between Subgenomes.</title>
        <authorList>
            <person name="Davis J.T."/>
        </authorList>
    </citation>
    <scope>NUCLEOTIDE SEQUENCE [LARGE SCALE GENOMIC DNA]</scope>
    <source>
        <strain evidence="3">cv. Da-Ae</strain>
        <tissue evidence="2">Seedling</tissue>
    </source>
</reference>
<dbReference type="Proteomes" id="UP000824890">
    <property type="component" value="Unassembled WGS sequence"/>
</dbReference>
<feature type="region of interest" description="Disordered" evidence="1">
    <location>
        <begin position="1"/>
        <end position="25"/>
    </location>
</feature>
<sequence>TLSGENKWRGQFGEEDGRSKGNLGTSKTELDLLQLGLAVLVSGSWRSMVSVSPSSAKKVYLHLCSSLLLDCPVLLNGSALENHGLCRLMSPRT</sequence>
<proteinExistence type="predicted"/>
<evidence type="ECO:0000313" key="3">
    <source>
        <dbReference type="Proteomes" id="UP000824890"/>
    </source>
</evidence>
<accession>A0ABQ8EEB4</accession>
<evidence type="ECO:0000313" key="2">
    <source>
        <dbReference type="EMBL" id="KAH0940024.1"/>
    </source>
</evidence>
<gene>
    <name evidence="2" type="ORF">HID58_007485</name>
</gene>
<keyword evidence="3" id="KW-1185">Reference proteome</keyword>
<organism evidence="2 3">
    <name type="scientific">Brassica napus</name>
    <name type="common">Rape</name>
    <dbReference type="NCBI Taxonomy" id="3708"/>
    <lineage>
        <taxon>Eukaryota</taxon>
        <taxon>Viridiplantae</taxon>
        <taxon>Streptophyta</taxon>
        <taxon>Embryophyta</taxon>
        <taxon>Tracheophyta</taxon>
        <taxon>Spermatophyta</taxon>
        <taxon>Magnoliopsida</taxon>
        <taxon>eudicotyledons</taxon>
        <taxon>Gunneridae</taxon>
        <taxon>Pentapetalae</taxon>
        <taxon>rosids</taxon>
        <taxon>malvids</taxon>
        <taxon>Brassicales</taxon>
        <taxon>Brassicaceae</taxon>
        <taxon>Brassiceae</taxon>
        <taxon>Brassica</taxon>
    </lineage>
</organism>
<dbReference type="EMBL" id="JAGKQM010000002">
    <property type="protein sequence ID" value="KAH0940024.1"/>
    <property type="molecule type" value="Genomic_DNA"/>
</dbReference>
<evidence type="ECO:0000256" key="1">
    <source>
        <dbReference type="SAM" id="MobiDB-lite"/>
    </source>
</evidence>
<feature type="non-terminal residue" evidence="2">
    <location>
        <position position="1"/>
    </location>
</feature>